<protein>
    <submittedName>
        <fullName evidence="1">Uncharacterized protein</fullName>
    </submittedName>
</protein>
<reference evidence="1" key="2">
    <citation type="submission" date="2025-03" db="EMBL/GenBank/DDBJ databases">
        <authorList>
            <consortium name="ELIXIR-Norway"/>
            <consortium name="Elixir Norway"/>
        </authorList>
    </citation>
    <scope>NUCLEOTIDE SEQUENCE</scope>
</reference>
<gene>
    <name evidence="1" type="ORF">MRATA1EN22A_LOCUS3804</name>
</gene>
<evidence type="ECO:0000313" key="1">
    <source>
        <dbReference type="EMBL" id="CAM9528210.1"/>
    </source>
</evidence>
<dbReference type="Proteomes" id="UP001162501">
    <property type="component" value="Chromosome 11"/>
</dbReference>
<name>A0AC59YAI5_RANTA</name>
<sequence length="164" mass="16700">MWGALQGQAITMASQDTRRLSRSPLALPLPAQKSLTRSFSALTPLAYCSLGEERRPGPTKELQGLGLALAPPLLGPNLQKAGLTQLHRCDPGTPKGKAHLSASEDSPLHGDGCGQPAAPLAVAGGQLLWEGVVTGGTASPATGSSSETASLSTEGNAAVLSLHY</sequence>
<evidence type="ECO:0000313" key="2">
    <source>
        <dbReference type="Proteomes" id="UP001162501"/>
    </source>
</evidence>
<dbReference type="EMBL" id="OX596095">
    <property type="protein sequence ID" value="CAM9528210.1"/>
    <property type="molecule type" value="Genomic_DNA"/>
</dbReference>
<organism evidence="1 2">
    <name type="scientific">Rangifer tarandus platyrhynchus</name>
    <name type="common">Svalbard reindeer</name>
    <dbReference type="NCBI Taxonomy" id="3082113"/>
    <lineage>
        <taxon>Eukaryota</taxon>
        <taxon>Metazoa</taxon>
        <taxon>Chordata</taxon>
        <taxon>Craniata</taxon>
        <taxon>Vertebrata</taxon>
        <taxon>Euteleostomi</taxon>
        <taxon>Mammalia</taxon>
        <taxon>Eutheria</taxon>
        <taxon>Laurasiatheria</taxon>
        <taxon>Artiodactyla</taxon>
        <taxon>Ruminantia</taxon>
        <taxon>Pecora</taxon>
        <taxon>Cervidae</taxon>
        <taxon>Odocoileinae</taxon>
        <taxon>Rangifer</taxon>
    </lineage>
</organism>
<proteinExistence type="predicted"/>
<accession>A0AC59YAI5</accession>
<reference evidence="1" key="1">
    <citation type="submission" date="2023-05" db="EMBL/GenBank/DDBJ databases">
        <authorList>
            <consortium name="ELIXIR-Norway"/>
        </authorList>
    </citation>
    <scope>NUCLEOTIDE SEQUENCE</scope>
</reference>